<feature type="transmembrane region" description="Helical" evidence="9">
    <location>
        <begin position="273"/>
        <end position="296"/>
    </location>
</feature>
<keyword evidence="4" id="KW-1003">Cell membrane</keyword>
<keyword evidence="7" id="KW-0406">Ion transport</keyword>
<evidence type="ECO:0000259" key="10">
    <source>
        <dbReference type="Pfam" id="PF00999"/>
    </source>
</evidence>
<name>A0A059EA44_9PROT</name>
<gene>
    <name evidence="11" type="ORF">HY36_00045</name>
</gene>
<dbReference type="STRING" id="1280948.HY36_00045"/>
<accession>A0A059EA44</accession>
<feature type="transmembrane region" description="Helical" evidence="9">
    <location>
        <begin position="50"/>
        <end position="70"/>
    </location>
</feature>
<evidence type="ECO:0000256" key="2">
    <source>
        <dbReference type="ARBA" id="ARBA00022448"/>
    </source>
</evidence>
<dbReference type="GO" id="GO:1902600">
    <property type="term" value="P:proton transmembrane transport"/>
    <property type="evidence" value="ECO:0007669"/>
    <property type="project" value="InterPro"/>
</dbReference>
<dbReference type="RefSeq" id="WP_081805950.1">
    <property type="nucleotide sequence ID" value="NZ_AWFH01000001.1"/>
</dbReference>
<dbReference type="eggNOG" id="COG3263">
    <property type="taxonomic scope" value="Bacteria"/>
</dbReference>
<reference evidence="11 12" key="1">
    <citation type="journal article" date="2014" name="Antonie Van Leeuwenhoek">
        <title>Hyphomonas beringensis sp. nov. and Hyphomonas chukchiensis sp. nov., isolated from surface seawater of the Bering Sea and Chukchi Sea.</title>
        <authorList>
            <person name="Li C."/>
            <person name="Lai Q."/>
            <person name="Li G."/>
            <person name="Dong C."/>
            <person name="Wang J."/>
            <person name="Liao Y."/>
            <person name="Shao Z."/>
        </authorList>
    </citation>
    <scope>NUCLEOTIDE SEQUENCE [LARGE SCALE GENOMIC DNA]</scope>
    <source>
        <strain evidence="11 12">22II1-22F38</strain>
    </source>
</reference>
<feature type="domain" description="Cation/H+ exchanger transmembrane" evidence="10">
    <location>
        <begin position="15"/>
        <end position="386"/>
    </location>
</feature>
<feature type="transmembrane region" description="Helical" evidence="9">
    <location>
        <begin position="116"/>
        <end position="136"/>
    </location>
</feature>
<feature type="transmembrane region" description="Helical" evidence="9">
    <location>
        <begin position="90"/>
        <end position="110"/>
    </location>
</feature>
<keyword evidence="2" id="KW-0813">Transport</keyword>
<dbReference type="EMBL" id="AWFH01000001">
    <property type="protein sequence ID" value="KCZ64794.1"/>
    <property type="molecule type" value="Genomic_DNA"/>
</dbReference>
<feature type="transmembrane region" description="Helical" evidence="9">
    <location>
        <begin position="361"/>
        <end position="382"/>
    </location>
</feature>
<evidence type="ECO:0000256" key="1">
    <source>
        <dbReference type="ARBA" id="ARBA00004651"/>
    </source>
</evidence>
<dbReference type="InterPro" id="IPR006153">
    <property type="entry name" value="Cation/H_exchanger_TM"/>
</dbReference>
<feature type="transmembrane region" description="Helical" evidence="9">
    <location>
        <begin position="184"/>
        <end position="204"/>
    </location>
</feature>
<keyword evidence="5 9" id="KW-0812">Transmembrane</keyword>
<evidence type="ECO:0000256" key="8">
    <source>
        <dbReference type="ARBA" id="ARBA00023136"/>
    </source>
</evidence>
<dbReference type="InterPro" id="IPR038770">
    <property type="entry name" value="Na+/solute_symporter_sf"/>
</dbReference>
<dbReference type="Proteomes" id="UP000024547">
    <property type="component" value="Unassembled WGS sequence"/>
</dbReference>
<feature type="transmembrane region" description="Helical" evidence="9">
    <location>
        <begin position="333"/>
        <end position="354"/>
    </location>
</feature>
<feature type="transmembrane region" description="Helical" evidence="9">
    <location>
        <begin position="225"/>
        <end position="253"/>
    </location>
</feature>
<organism evidence="11 12">
    <name type="scientific">Hyphomonas atlantica</name>
    <dbReference type="NCBI Taxonomy" id="1280948"/>
    <lineage>
        <taxon>Bacteria</taxon>
        <taxon>Pseudomonadati</taxon>
        <taxon>Pseudomonadota</taxon>
        <taxon>Alphaproteobacteria</taxon>
        <taxon>Hyphomonadales</taxon>
        <taxon>Hyphomonadaceae</taxon>
        <taxon>Hyphomonas</taxon>
    </lineage>
</organism>
<evidence type="ECO:0000256" key="4">
    <source>
        <dbReference type="ARBA" id="ARBA00022475"/>
    </source>
</evidence>
<dbReference type="Gene3D" id="1.20.1530.20">
    <property type="match status" value="1"/>
</dbReference>
<dbReference type="PATRIC" id="fig|1280948.3.peg.9"/>
<feature type="transmembrane region" description="Helical" evidence="9">
    <location>
        <begin position="303"/>
        <end position="327"/>
    </location>
</feature>
<dbReference type="PANTHER" id="PTHR32507:SF7">
    <property type="entry name" value="K(+)_H(+) ANTIPORTER NHAP2"/>
    <property type="match status" value="1"/>
</dbReference>
<keyword evidence="6 9" id="KW-1133">Transmembrane helix</keyword>
<feature type="transmembrane region" description="Helical" evidence="9">
    <location>
        <begin position="157"/>
        <end position="178"/>
    </location>
</feature>
<comment type="caution">
    <text evidence="11">The sequence shown here is derived from an EMBL/GenBank/DDBJ whole genome shotgun (WGS) entry which is preliminary data.</text>
</comment>
<comment type="subcellular location">
    <subcellularLocation>
        <location evidence="1">Cell membrane</location>
        <topology evidence="1">Multi-pass membrane protein</topology>
    </subcellularLocation>
</comment>
<evidence type="ECO:0000313" key="12">
    <source>
        <dbReference type="Proteomes" id="UP000024547"/>
    </source>
</evidence>
<dbReference type="OrthoDB" id="9810860at2"/>
<keyword evidence="12" id="KW-1185">Reference proteome</keyword>
<dbReference type="NCBIfam" id="NF003715">
    <property type="entry name" value="PRK05326.1-2"/>
    <property type="match status" value="1"/>
</dbReference>
<evidence type="ECO:0000256" key="7">
    <source>
        <dbReference type="ARBA" id="ARBA00023065"/>
    </source>
</evidence>
<evidence type="ECO:0000256" key="3">
    <source>
        <dbReference type="ARBA" id="ARBA00022449"/>
    </source>
</evidence>
<evidence type="ECO:0000313" key="11">
    <source>
        <dbReference type="EMBL" id="KCZ64794.1"/>
    </source>
</evidence>
<evidence type="ECO:0000256" key="9">
    <source>
        <dbReference type="SAM" id="Phobius"/>
    </source>
</evidence>
<dbReference type="GO" id="GO:0015297">
    <property type="term" value="F:antiporter activity"/>
    <property type="evidence" value="ECO:0007669"/>
    <property type="project" value="UniProtKB-KW"/>
</dbReference>
<dbReference type="PANTHER" id="PTHR32507">
    <property type="entry name" value="NA(+)/H(+) ANTIPORTER 1"/>
    <property type="match status" value="1"/>
</dbReference>
<evidence type="ECO:0000256" key="6">
    <source>
        <dbReference type="ARBA" id="ARBA00022989"/>
    </source>
</evidence>
<keyword evidence="8 9" id="KW-0472">Membrane</keyword>
<evidence type="ECO:0000256" key="5">
    <source>
        <dbReference type="ARBA" id="ARBA00022692"/>
    </source>
</evidence>
<keyword evidence="3" id="KW-0050">Antiport</keyword>
<sequence>MYLFVFLCSLIIFISFAFMPVARRAGAPFLLIALIIGMLLGEDGPGRIEFSNFNFAFDLGSVALAVILFAGGLETDRRVFRSAGAPATSLATLGVLVTAGITGVAAALLLQVPWQVGLLLGAAVASTDAAATFLLIQQSGIGLRPRLKDTLLLESGLNDPMAIFLTVTLTSLVATMQTDAPFDLASMGVLLVMQAGIGILGGIFGGRLLARLLDTLSLPVGTYPVMTLAGALVIFAGVSLLGGSGFLAAYLAGISLKAKLKRPIDRIVDFNEAFQWLCQLVLFLTLGLLVTPSALLQDIWPTIGIAAVLMLVARPLAVFASVGWMGFTLRENIFLSWVGLRGAVPILLAIYPVISPGPITVGFFNVVFVIVAISLTTQGWTIGPVARLLGLGPQPPKAEDEAEVSAP</sequence>
<dbReference type="AlphaFoldDB" id="A0A059EA44"/>
<proteinExistence type="predicted"/>
<dbReference type="Pfam" id="PF00999">
    <property type="entry name" value="Na_H_Exchanger"/>
    <property type="match status" value="1"/>
</dbReference>
<protein>
    <recommendedName>
        <fullName evidence="10">Cation/H+ exchanger transmembrane domain-containing protein</fullName>
    </recommendedName>
</protein>
<dbReference type="NCBIfam" id="NF003716">
    <property type="entry name" value="PRK05326.1-3"/>
    <property type="match status" value="1"/>
</dbReference>
<dbReference type="GO" id="GO:0005886">
    <property type="term" value="C:plasma membrane"/>
    <property type="evidence" value="ECO:0007669"/>
    <property type="project" value="UniProtKB-SubCell"/>
</dbReference>